<dbReference type="OrthoDB" id="417697at2759"/>
<organism evidence="6 7">
    <name type="scientific">Zygosaccharomyces rouxii</name>
    <dbReference type="NCBI Taxonomy" id="4956"/>
    <lineage>
        <taxon>Eukaryota</taxon>
        <taxon>Fungi</taxon>
        <taxon>Dikarya</taxon>
        <taxon>Ascomycota</taxon>
        <taxon>Saccharomycotina</taxon>
        <taxon>Saccharomycetes</taxon>
        <taxon>Saccharomycetales</taxon>
        <taxon>Saccharomycetaceae</taxon>
        <taxon>Zygosaccharomyces</taxon>
    </lineage>
</organism>
<keyword evidence="3" id="KW-0808">Transferase</keyword>
<dbReference type="Pfam" id="PF08242">
    <property type="entry name" value="Methyltransf_12"/>
    <property type="match status" value="1"/>
</dbReference>
<reference evidence="6 7" key="1">
    <citation type="submission" date="2016-08" db="EMBL/GenBank/DDBJ databases">
        <title>Draft genome sequence of allopolyploid Zygosaccharomyces rouxii.</title>
        <authorList>
            <person name="Watanabe J."/>
            <person name="Uehara K."/>
            <person name="Mogi Y."/>
            <person name="Tsukioka Y."/>
        </authorList>
    </citation>
    <scope>NUCLEOTIDE SEQUENCE [LARGE SCALE GENOMIC DNA]</scope>
    <source>
        <strain evidence="6 7">NBRC 110957</strain>
    </source>
</reference>
<keyword evidence="2" id="KW-0489">Methyltransferase</keyword>
<dbReference type="PANTHER" id="PTHR22809:SF11">
    <property type="entry name" value="TRNA N(3)-METHYLCYTIDINE METHYLTRANSFERASE METTL2"/>
    <property type="match status" value="1"/>
</dbReference>
<evidence type="ECO:0000256" key="3">
    <source>
        <dbReference type="ARBA" id="ARBA00022679"/>
    </source>
</evidence>
<evidence type="ECO:0000256" key="2">
    <source>
        <dbReference type="ARBA" id="ARBA00022603"/>
    </source>
</evidence>
<evidence type="ECO:0000256" key="4">
    <source>
        <dbReference type="SAM" id="MobiDB-lite"/>
    </source>
</evidence>
<feature type="region of interest" description="Disordered" evidence="4">
    <location>
        <begin position="1"/>
        <end position="33"/>
    </location>
</feature>
<dbReference type="Gene3D" id="3.40.50.150">
    <property type="entry name" value="Vaccinia Virus protein VP39"/>
    <property type="match status" value="1"/>
</dbReference>
<evidence type="ECO:0000313" key="6">
    <source>
        <dbReference type="EMBL" id="GAV54979.1"/>
    </source>
</evidence>
<dbReference type="Proteomes" id="UP000187013">
    <property type="component" value="Unassembled WGS sequence"/>
</dbReference>
<sequence>MQKVQVVKKIKRRRTRRRRSNNNRSSRNKNSKRLRTILVVLKMAGKDQPTRALGVTKEITPQLTENESLHELSRPSSEISISAMSTRESRMGRDNPFEFGRRNLTSESDVWNHNAWDNVEWGEDQIREAEEKIRAQYDNPVPEFDKQLYNSNPARYWDIFYKNNRENFFKDRKWLQIEFPSLYAATKPDAGPVSIFEIGCGAGNTFFPILNENENENLRIVAADFAPRAVELVKTSENFNPKYGHACVWDLANPEGELPDGVEPHSMDIAVMIFVFSALSPAQWDKALDNLRKVLKPGGKILFRDYGRYDLAQVRFKKNRLLDDNFYIRGDGTRVYFFTEEELRQLFTKHFREVKIGTDRRLLVNRKRQLKMYRCWLQAVFEVPQNN</sequence>
<dbReference type="SUPFAM" id="SSF53335">
    <property type="entry name" value="S-adenosyl-L-methionine-dependent methyltransferases"/>
    <property type="match status" value="1"/>
</dbReference>
<dbReference type="FunFam" id="3.40.50.150:FF:000221">
    <property type="entry name" value="Methyltransferase-like protein"/>
    <property type="match status" value="1"/>
</dbReference>
<dbReference type="EMBL" id="BDGX01000045">
    <property type="protein sequence ID" value="GAV54979.1"/>
    <property type="molecule type" value="Genomic_DNA"/>
</dbReference>
<dbReference type="GO" id="GO:0032259">
    <property type="term" value="P:methylation"/>
    <property type="evidence" value="ECO:0007669"/>
    <property type="project" value="UniProtKB-KW"/>
</dbReference>
<name>A0A1Q3AGV1_ZYGRO</name>
<comment type="caution">
    <text evidence="6">The sequence shown here is derived from an EMBL/GenBank/DDBJ whole genome shotgun (WGS) entry which is preliminary data.</text>
</comment>
<proteinExistence type="inferred from homology"/>
<comment type="similarity">
    <text evidence="1">Belongs to the methyltransferase superfamily. METL family.</text>
</comment>
<evidence type="ECO:0000256" key="1">
    <source>
        <dbReference type="ARBA" id="ARBA00009725"/>
    </source>
</evidence>
<dbReference type="AlphaFoldDB" id="A0A1Q3AGV1"/>
<dbReference type="CDD" id="cd02440">
    <property type="entry name" value="AdoMet_MTases"/>
    <property type="match status" value="1"/>
</dbReference>
<dbReference type="GO" id="GO:0052735">
    <property type="term" value="F:tRNA (cytidine-3-)-methyltransferase activity"/>
    <property type="evidence" value="ECO:0007669"/>
    <property type="project" value="TreeGrafter"/>
</dbReference>
<accession>A0A1Q3AGV1</accession>
<dbReference type="InterPro" id="IPR013217">
    <property type="entry name" value="Methyltransf_12"/>
</dbReference>
<dbReference type="InterPro" id="IPR029063">
    <property type="entry name" value="SAM-dependent_MTases_sf"/>
</dbReference>
<protein>
    <recommendedName>
        <fullName evidence="5">Methyltransferase type 12 domain-containing protein</fullName>
    </recommendedName>
</protein>
<feature type="domain" description="Methyltransferase type 12" evidence="5">
    <location>
        <begin position="197"/>
        <end position="301"/>
    </location>
</feature>
<dbReference type="InterPro" id="IPR026113">
    <property type="entry name" value="METTL2/6/8-like"/>
</dbReference>
<dbReference type="PANTHER" id="PTHR22809">
    <property type="entry name" value="METHYLTRANSFERASE-RELATED"/>
    <property type="match status" value="1"/>
</dbReference>
<evidence type="ECO:0000313" key="7">
    <source>
        <dbReference type="Proteomes" id="UP000187013"/>
    </source>
</evidence>
<evidence type="ECO:0000259" key="5">
    <source>
        <dbReference type="Pfam" id="PF08242"/>
    </source>
</evidence>
<gene>
    <name evidence="6" type="ORF">ZYGR_0AS03020</name>
</gene>